<evidence type="ECO:0000256" key="4">
    <source>
        <dbReference type="SAM" id="MobiDB-lite"/>
    </source>
</evidence>
<organism evidence="5 6">
    <name type="scientific">Exophiala xenobiotica</name>
    <dbReference type="NCBI Taxonomy" id="348802"/>
    <lineage>
        <taxon>Eukaryota</taxon>
        <taxon>Fungi</taxon>
        <taxon>Dikarya</taxon>
        <taxon>Ascomycota</taxon>
        <taxon>Pezizomycotina</taxon>
        <taxon>Eurotiomycetes</taxon>
        <taxon>Chaetothyriomycetidae</taxon>
        <taxon>Chaetothyriales</taxon>
        <taxon>Herpotrichiellaceae</taxon>
        <taxon>Exophiala</taxon>
    </lineage>
</organism>
<keyword evidence="2" id="KW-0274">FAD</keyword>
<evidence type="ECO:0000313" key="6">
    <source>
        <dbReference type="Proteomes" id="UP000054342"/>
    </source>
</evidence>
<feature type="compositionally biased region" description="Basic and acidic residues" evidence="4">
    <location>
        <begin position="578"/>
        <end position="588"/>
    </location>
</feature>
<protein>
    <recommendedName>
        <fullName evidence="7">FAD/NAD(P)-binding domain-containing protein</fullName>
    </recommendedName>
</protein>
<sequence length="605" mass="67472">MSRKVDLLIVGAGLHGLAMAKTYLEVRPQAKIIVIDKAQTIGGSWSEERLYPRLKTNNILGSYEFSDFPMTAERYGATPGAHIPGRVVHNYLCDVAAHYGIDAMFQPGTNVETATHGEDGQWQIKLHKEGQDGQTTSVIIADKIVIATGLTSEPQVPTFQGQDDFGGLLIHAKQLKERAPELAVCKNVVVLGGNKSAFDVCYDAARSGSRVHMVIRPSGGGPSYVWPKSFTYGPLSLSLARMSATRFFMAFDPTPFATKGPFSWWSRFLHQTSIGNKICDYFWTRLDRHVKWLNGYDTHPELQKLKPWTTPFWMGNSLSIHNYETNWFDLVRDGKIAIHIAEIASLSKGCVGLSSGEDLDADALVCCTGWKPRSTIMFESAVVEDPLLKYQETVPNTQKAEADISSRLGYLQNLPRRTPNAPSVQKRPATPPVSLSDHLYRFMVPSERRVLESRSLAFIGAHSSIHAVVVAQAQALWITAFFLGRLDHLTASRLDLEAVTYETILHGVYGTMRRPRECGGAAEKYPDLVFDSIPYVDCLLKDLGLSVQRKRSLWDDVFQPHRPGDYQGLVMEWKSKHEMKESEDRKDLGNGADNVASEARKDSLR</sequence>
<keyword evidence="3" id="KW-0560">Oxidoreductase</keyword>
<dbReference type="InterPro" id="IPR036188">
    <property type="entry name" value="FAD/NAD-bd_sf"/>
</dbReference>
<dbReference type="HOGENOM" id="CLU_019225_1_0_1"/>
<dbReference type="EMBL" id="KN847321">
    <property type="protein sequence ID" value="KIW53573.1"/>
    <property type="molecule type" value="Genomic_DNA"/>
</dbReference>
<dbReference type="SUPFAM" id="SSF51905">
    <property type="entry name" value="FAD/NAD(P)-binding domain"/>
    <property type="match status" value="2"/>
</dbReference>
<dbReference type="InterPro" id="IPR050346">
    <property type="entry name" value="FMO-like"/>
</dbReference>
<reference evidence="5 6" key="1">
    <citation type="submission" date="2015-01" db="EMBL/GenBank/DDBJ databases">
        <title>The Genome Sequence of Exophiala xenobiotica CBS118157.</title>
        <authorList>
            <consortium name="The Broad Institute Genomics Platform"/>
            <person name="Cuomo C."/>
            <person name="de Hoog S."/>
            <person name="Gorbushina A."/>
            <person name="Stielow B."/>
            <person name="Teixiera M."/>
            <person name="Abouelleil A."/>
            <person name="Chapman S.B."/>
            <person name="Priest M."/>
            <person name="Young S.K."/>
            <person name="Wortman J."/>
            <person name="Nusbaum C."/>
            <person name="Birren B."/>
        </authorList>
    </citation>
    <scope>NUCLEOTIDE SEQUENCE [LARGE SCALE GENOMIC DNA]</scope>
    <source>
        <strain evidence="5 6">CBS 118157</strain>
    </source>
</reference>
<dbReference type="Proteomes" id="UP000054342">
    <property type="component" value="Unassembled WGS sequence"/>
</dbReference>
<dbReference type="RefSeq" id="XP_013314157.1">
    <property type="nucleotide sequence ID" value="XM_013458703.1"/>
</dbReference>
<dbReference type="Gene3D" id="3.50.50.60">
    <property type="entry name" value="FAD/NAD(P)-binding domain"/>
    <property type="match status" value="1"/>
</dbReference>
<dbReference type="OrthoDB" id="2915840at2759"/>
<name>A0A0D2EDY3_9EURO</name>
<evidence type="ECO:0000256" key="3">
    <source>
        <dbReference type="ARBA" id="ARBA00023002"/>
    </source>
</evidence>
<dbReference type="PANTHER" id="PTHR23023">
    <property type="entry name" value="DIMETHYLANILINE MONOOXYGENASE"/>
    <property type="match status" value="1"/>
</dbReference>
<dbReference type="AlphaFoldDB" id="A0A0D2EDY3"/>
<gene>
    <name evidence="5" type="ORF">PV05_09133</name>
</gene>
<keyword evidence="1" id="KW-0285">Flavoprotein</keyword>
<accession>A0A0D2EDY3</accession>
<keyword evidence="6" id="KW-1185">Reference proteome</keyword>
<feature type="region of interest" description="Disordered" evidence="4">
    <location>
        <begin position="578"/>
        <end position="605"/>
    </location>
</feature>
<evidence type="ECO:0008006" key="7">
    <source>
        <dbReference type="Google" id="ProtNLM"/>
    </source>
</evidence>
<evidence type="ECO:0000256" key="2">
    <source>
        <dbReference type="ARBA" id="ARBA00022827"/>
    </source>
</evidence>
<evidence type="ECO:0000313" key="5">
    <source>
        <dbReference type="EMBL" id="KIW53573.1"/>
    </source>
</evidence>
<evidence type="ECO:0000256" key="1">
    <source>
        <dbReference type="ARBA" id="ARBA00022630"/>
    </source>
</evidence>
<proteinExistence type="predicted"/>
<dbReference type="GeneID" id="25331041"/>
<dbReference type="Pfam" id="PF13738">
    <property type="entry name" value="Pyr_redox_3"/>
    <property type="match status" value="1"/>
</dbReference>
<dbReference type="GO" id="GO:0016491">
    <property type="term" value="F:oxidoreductase activity"/>
    <property type="evidence" value="ECO:0007669"/>
    <property type="project" value="UniProtKB-KW"/>
</dbReference>